<keyword evidence="2" id="KW-0479">Metal-binding</keyword>
<dbReference type="EMBL" id="JALIDZ010000002">
    <property type="protein sequence ID" value="MCT8971087.1"/>
    <property type="molecule type" value="Genomic_DNA"/>
</dbReference>
<dbReference type="GO" id="GO:0051539">
    <property type="term" value="F:4 iron, 4 sulfur cluster binding"/>
    <property type="evidence" value="ECO:0007669"/>
    <property type="project" value="UniProtKB-KW"/>
</dbReference>
<dbReference type="Gene3D" id="3.30.70.20">
    <property type="match status" value="2"/>
</dbReference>
<feature type="domain" description="4Fe-4S ferredoxin-type" evidence="5">
    <location>
        <begin position="514"/>
        <end position="543"/>
    </location>
</feature>
<gene>
    <name evidence="6" type="ORF">MUB46_04365</name>
</gene>
<dbReference type="InterPro" id="IPR017900">
    <property type="entry name" value="4Fe4S_Fe_S_CS"/>
</dbReference>
<dbReference type="Proteomes" id="UP001320898">
    <property type="component" value="Unassembled WGS sequence"/>
</dbReference>
<evidence type="ECO:0000313" key="6">
    <source>
        <dbReference type="EMBL" id="MCT8971087.1"/>
    </source>
</evidence>
<proteinExistence type="predicted"/>
<keyword evidence="1" id="KW-0004">4Fe-4S</keyword>
<keyword evidence="7" id="KW-1185">Reference proteome</keyword>
<evidence type="ECO:0000313" key="7">
    <source>
        <dbReference type="Proteomes" id="UP001320898"/>
    </source>
</evidence>
<evidence type="ECO:0000256" key="2">
    <source>
        <dbReference type="ARBA" id="ARBA00022723"/>
    </source>
</evidence>
<dbReference type="SUPFAM" id="SSF54862">
    <property type="entry name" value="4Fe-4S ferredoxins"/>
    <property type="match status" value="1"/>
</dbReference>
<dbReference type="Pfam" id="PF13187">
    <property type="entry name" value="Fer4_9"/>
    <property type="match status" value="1"/>
</dbReference>
<comment type="caution">
    <text evidence="6">The sequence shown here is derived from an EMBL/GenBank/DDBJ whole genome shotgun (WGS) entry which is preliminary data.</text>
</comment>
<evidence type="ECO:0000256" key="4">
    <source>
        <dbReference type="ARBA" id="ARBA00023014"/>
    </source>
</evidence>
<dbReference type="PROSITE" id="PS51379">
    <property type="entry name" value="4FE4S_FER_2"/>
    <property type="match status" value="4"/>
</dbReference>
<feature type="domain" description="4Fe-4S ferredoxin-type" evidence="5">
    <location>
        <begin position="545"/>
        <end position="574"/>
    </location>
</feature>
<keyword evidence="4" id="KW-0411">Iron-sulfur</keyword>
<organism evidence="6 7">
    <name type="scientific">Microbaculum marinisediminis</name>
    <dbReference type="NCBI Taxonomy" id="2931392"/>
    <lineage>
        <taxon>Bacteria</taxon>
        <taxon>Pseudomonadati</taxon>
        <taxon>Pseudomonadota</taxon>
        <taxon>Alphaproteobacteria</taxon>
        <taxon>Hyphomicrobiales</taxon>
        <taxon>Tepidamorphaceae</taxon>
        <taxon>Microbaculum</taxon>
    </lineage>
</organism>
<name>A0AAW5QT77_9HYPH</name>
<dbReference type="PANTHER" id="PTHR43687">
    <property type="entry name" value="ADENYLYLSULFATE REDUCTASE, BETA SUBUNIT"/>
    <property type="match status" value="1"/>
</dbReference>
<evidence type="ECO:0000256" key="1">
    <source>
        <dbReference type="ARBA" id="ARBA00022485"/>
    </source>
</evidence>
<reference evidence="6 7" key="1">
    <citation type="submission" date="2022-04" db="EMBL/GenBank/DDBJ databases">
        <authorList>
            <person name="Ye Y.-Q."/>
            <person name="Du Z.-J."/>
        </authorList>
    </citation>
    <scope>NUCLEOTIDE SEQUENCE [LARGE SCALE GENOMIC DNA]</scope>
    <source>
        <strain evidence="6 7">A6E488</strain>
    </source>
</reference>
<evidence type="ECO:0000259" key="5">
    <source>
        <dbReference type="PROSITE" id="PS51379"/>
    </source>
</evidence>
<dbReference type="RefSeq" id="WP_261614658.1">
    <property type="nucleotide sequence ID" value="NZ_JALIDZ010000002.1"/>
</dbReference>
<dbReference type="Pfam" id="PF12838">
    <property type="entry name" value="Fer4_7"/>
    <property type="match status" value="1"/>
</dbReference>
<dbReference type="AlphaFoldDB" id="A0AAW5QT77"/>
<dbReference type="PANTHER" id="PTHR43687:SF4">
    <property type="entry name" value="BLR5484 PROTEIN"/>
    <property type="match status" value="1"/>
</dbReference>
<dbReference type="InterPro" id="IPR017896">
    <property type="entry name" value="4Fe4S_Fe-S-bd"/>
</dbReference>
<evidence type="ECO:0000256" key="3">
    <source>
        <dbReference type="ARBA" id="ARBA00023004"/>
    </source>
</evidence>
<dbReference type="InterPro" id="IPR050572">
    <property type="entry name" value="Fe-S_Ferredoxin"/>
</dbReference>
<accession>A0AAW5QT77</accession>
<dbReference type="PROSITE" id="PS00198">
    <property type="entry name" value="4FE4S_FER_1"/>
    <property type="match status" value="3"/>
</dbReference>
<feature type="domain" description="4Fe-4S ferredoxin-type" evidence="5">
    <location>
        <begin position="274"/>
        <end position="300"/>
    </location>
</feature>
<protein>
    <submittedName>
        <fullName evidence="6">4Fe-4S binding protein</fullName>
    </submittedName>
</protein>
<dbReference type="GO" id="GO:0046872">
    <property type="term" value="F:metal ion binding"/>
    <property type="evidence" value="ECO:0007669"/>
    <property type="project" value="UniProtKB-KW"/>
</dbReference>
<keyword evidence="3" id="KW-0408">Iron</keyword>
<feature type="domain" description="4Fe-4S ferredoxin-type" evidence="5">
    <location>
        <begin position="304"/>
        <end position="333"/>
    </location>
</feature>
<sequence length="682" mass="72794">MTSDRRTVLLCDCAHSMSIDVDRVRAALPDAEIGPVRTTLCRNDTEAYLSAVRAGGEVVVACTQEAPLFRELAEEAGADERVSFVNIREKAGWCADKAAAGPKMAALLAEATVAPAPAAIHTTRSEGMCLVYGRGQQALEVAQSLNGRLAVSLLMTDADGLVPPSVADVPVYRGRIVKAAGSFGAFEITVDGYAPLVPSSREAAAFVMPRDGAQSQCDVILDLSGDTALFPAPDHRDGYFRVDPNHPAAVAKAMFEITDYVGEFEKPVYVDYDADICVHSRNRIVGCTNCLDACPAGAISDMGDTISVDPGICGGCGSCSASCPTGAVSYRYPRREDLIARIQVLVSTYLAAGGTRPVLLFHDARRGAELIAAMARFGRGLPVNVLPVPLHAVTELGHDILAAAFVTGVEQMVALVDPARADEVLPLETQGTLVRSILQGLGHDADRMTILVEADPDAVETALYGLAERTPLPAAGVAAVGGKRDIGRAAIGRLHETAPQRPDVIALPDGAPYGRIVVDQDSCTLCLACVGACPMGAILDNPDKPQLRFQENACVQCGICRNTCPEDAITLEARFDFTPNALSQTVIHEEEPYACLRCGKPFGTKKTVDRIVERLQGKHWMFQSSATADLIRMCDDCRVIAQSEMGTDPFKMGERPKVRTTDDYLEARDAGKDLTVDDFLDD</sequence>